<name>A0A0M3IMD7_ASCLU</name>
<dbReference type="AlphaFoldDB" id="A0A0M3IMD7"/>
<sequence>MVIFYFVRSIVFLSKYYLRLSHLNFRVTPILLEVCRFLHISVRQLIFRVSPPPVRNIYIFQILYLWSCALKVNFCSYPMITVNKKKNSNCIGV</sequence>
<proteinExistence type="predicted"/>
<evidence type="ECO:0000313" key="1">
    <source>
        <dbReference type="Proteomes" id="UP000036681"/>
    </source>
</evidence>
<organism evidence="1 2">
    <name type="scientific">Ascaris lumbricoides</name>
    <name type="common">Giant roundworm</name>
    <dbReference type="NCBI Taxonomy" id="6252"/>
    <lineage>
        <taxon>Eukaryota</taxon>
        <taxon>Metazoa</taxon>
        <taxon>Ecdysozoa</taxon>
        <taxon>Nematoda</taxon>
        <taxon>Chromadorea</taxon>
        <taxon>Rhabditida</taxon>
        <taxon>Spirurina</taxon>
        <taxon>Ascaridomorpha</taxon>
        <taxon>Ascaridoidea</taxon>
        <taxon>Ascarididae</taxon>
        <taxon>Ascaris</taxon>
    </lineage>
</organism>
<accession>A0A0M3IMD7</accession>
<keyword evidence="1" id="KW-1185">Reference proteome</keyword>
<evidence type="ECO:0000313" key="2">
    <source>
        <dbReference type="WBParaSite" id="ALUE_0001991501-mRNA-1"/>
    </source>
</evidence>
<protein>
    <submittedName>
        <fullName evidence="2">Secreted protein</fullName>
    </submittedName>
</protein>
<dbReference type="Proteomes" id="UP000036681">
    <property type="component" value="Unplaced"/>
</dbReference>
<dbReference type="WBParaSite" id="ALUE_0001991501-mRNA-1">
    <property type="protein sequence ID" value="ALUE_0001991501-mRNA-1"/>
    <property type="gene ID" value="ALUE_0001991501"/>
</dbReference>
<reference evidence="2" key="1">
    <citation type="submission" date="2017-02" db="UniProtKB">
        <authorList>
            <consortium name="WormBaseParasite"/>
        </authorList>
    </citation>
    <scope>IDENTIFICATION</scope>
</reference>